<reference evidence="2 3" key="1">
    <citation type="journal article" date="2016" name="Int. J. Syst. Evol. Microbiol.">
        <title>Streptococcuspantholopis sp. nov., isolated from faeces of the Tibetan antelope (Pantholops hodgsonii).</title>
        <authorList>
            <person name="Bai X."/>
            <person name="Xiong Y."/>
            <person name="Lu S."/>
            <person name="Jin D."/>
            <person name="Lai X."/>
            <person name="Yang J."/>
            <person name="Niu L."/>
            <person name="Hu S."/>
            <person name="Meng X."/>
            <person name="Pu J."/>
            <person name="Ye C."/>
            <person name="Xu J."/>
        </authorList>
    </citation>
    <scope>NUCLEOTIDE SEQUENCE [LARGE SCALE GENOMIC DNA]</scope>
    <source>
        <strain evidence="2 3">TA 26</strain>
    </source>
</reference>
<gene>
    <name evidence="2" type="ORF">A0O21_05720</name>
</gene>
<dbReference type="GO" id="GO:0010181">
    <property type="term" value="F:FMN binding"/>
    <property type="evidence" value="ECO:0007669"/>
    <property type="project" value="InterPro"/>
</dbReference>
<dbReference type="Proteomes" id="UP000077317">
    <property type="component" value="Chromosome"/>
</dbReference>
<protein>
    <recommendedName>
        <fullName evidence="1">Putative NrdI-like protein</fullName>
    </recommendedName>
</protein>
<dbReference type="STRING" id="1811193.A0O21_05720"/>
<dbReference type="AlphaFoldDB" id="A0A172Q7Y3"/>
<dbReference type="PANTHER" id="PTHR37297">
    <property type="entry name" value="PROTEIN NRDI"/>
    <property type="match status" value="1"/>
</dbReference>
<dbReference type="InterPro" id="IPR029039">
    <property type="entry name" value="Flavoprotein-like_sf"/>
</dbReference>
<dbReference type="Gene3D" id="3.40.50.360">
    <property type="match status" value="1"/>
</dbReference>
<dbReference type="PANTHER" id="PTHR37297:SF1">
    <property type="entry name" value="PROTEIN NRDI"/>
    <property type="match status" value="1"/>
</dbReference>
<evidence type="ECO:0000256" key="1">
    <source>
        <dbReference type="ARBA" id="ARBA00017129"/>
    </source>
</evidence>
<dbReference type="InterPro" id="IPR004465">
    <property type="entry name" value="RNR_NrdI"/>
</dbReference>
<organism evidence="2 3">
    <name type="scientific">Streptococcus pantholopis</name>
    <dbReference type="NCBI Taxonomy" id="1811193"/>
    <lineage>
        <taxon>Bacteria</taxon>
        <taxon>Bacillati</taxon>
        <taxon>Bacillota</taxon>
        <taxon>Bacilli</taxon>
        <taxon>Lactobacillales</taxon>
        <taxon>Streptococcaceae</taxon>
        <taxon>Streptococcus</taxon>
    </lineage>
</organism>
<name>A0A172Q7Y3_9STRE</name>
<evidence type="ECO:0000313" key="3">
    <source>
        <dbReference type="Proteomes" id="UP000077317"/>
    </source>
</evidence>
<dbReference type="OrthoDB" id="350535at2"/>
<reference evidence="3" key="2">
    <citation type="submission" date="2016-03" db="EMBL/GenBank/DDBJ databases">
        <title>Streptococcus antelopensis sp. nov., isolated from the feces of the Tibetan antelope (Pantholops hodgsonii) in Hoh Xil National Nature Reserve, Qinghai, China.</title>
        <authorList>
            <person name="Bai X."/>
        </authorList>
    </citation>
    <scope>NUCLEOTIDE SEQUENCE [LARGE SCALE GENOMIC DNA]</scope>
    <source>
        <strain evidence="3">TA 26</strain>
    </source>
</reference>
<dbReference type="SUPFAM" id="SSF52218">
    <property type="entry name" value="Flavoproteins"/>
    <property type="match status" value="1"/>
</dbReference>
<sequence>MVRIVYATRSGNGEKIVKSLNWTDDSLKITDGTERVEGDYVIFTYSTGKGAVPKPVRTFLEANPGVKAVVGSGSLENHAETFSFAADKISEAYHVPVLAKVNGSGTAEDIKQIREALSNY</sequence>
<dbReference type="KEGG" id="spat:A0O21_05720"/>
<dbReference type="Pfam" id="PF07972">
    <property type="entry name" value="Flavodoxin_NdrI"/>
    <property type="match status" value="1"/>
</dbReference>
<proteinExistence type="predicted"/>
<evidence type="ECO:0000313" key="2">
    <source>
        <dbReference type="EMBL" id="AND79558.1"/>
    </source>
</evidence>
<dbReference type="EMBL" id="CP014699">
    <property type="protein sequence ID" value="AND79558.1"/>
    <property type="molecule type" value="Genomic_DNA"/>
</dbReference>
<keyword evidence="3" id="KW-1185">Reference proteome</keyword>
<accession>A0A172Q7Y3</accession>
<dbReference type="RefSeq" id="WP_067062643.1">
    <property type="nucleotide sequence ID" value="NZ_CP014699.1"/>
</dbReference>